<name>A0A8H4RXX8_9HELO</name>
<feature type="region of interest" description="Disordered" evidence="1">
    <location>
        <begin position="92"/>
        <end position="139"/>
    </location>
</feature>
<feature type="signal peptide" evidence="2">
    <location>
        <begin position="1"/>
        <end position="16"/>
    </location>
</feature>
<keyword evidence="2" id="KW-0732">Signal</keyword>
<organism evidence="3 4">
    <name type="scientific">Cudoniella acicularis</name>
    <dbReference type="NCBI Taxonomy" id="354080"/>
    <lineage>
        <taxon>Eukaryota</taxon>
        <taxon>Fungi</taxon>
        <taxon>Dikarya</taxon>
        <taxon>Ascomycota</taxon>
        <taxon>Pezizomycotina</taxon>
        <taxon>Leotiomycetes</taxon>
        <taxon>Helotiales</taxon>
        <taxon>Tricladiaceae</taxon>
        <taxon>Cudoniella</taxon>
    </lineage>
</organism>
<proteinExistence type="predicted"/>
<gene>
    <name evidence="3" type="ORF">G7Y89_g22</name>
</gene>
<feature type="chain" id="PRO_5034416272" evidence="2">
    <location>
        <begin position="17"/>
        <end position="161"/>
    </location>
</feature>
<evidence type="ECO:0000313" key="3">
    <source>
        <dbReference type="EMBL" id="KAF4638044.1"/>
    </source>
</evidence>
<comment type="caution">
    <text evidence="3">The sequence shown here is derived from an EMBL/GenBank/DDBJ whole genome shotgun (WGS) entry which is preliminary data.</text>
</comment>
<dbReference type="EMBL" id="JAAMPI010000001">
    <property type="protein sequence ID" value="KAF4638044.1"/>
    <property type="molecule type" value="Genomic_DNA"/>
</dbReference>
<evidence type="ECO:0000313" key="4">
    <source>
        <dbReference type="Proteomes" id="UP000566819"/>
    </source>
</evidence>
<sequence length="161" mass="15963">MHKVVLLAGFAAIVAASPAAQAIGFATVNAAPSPTLTDPALGVNSQDVAYNTASVAASGSAAVAGVATASAETSQYANKRWLLWPWGNSGSWGSQTTTSQAPTSSSTSKTSVPTSTPPTTTTSQVLTTGTSATTSAETTCATEPEAGTYCGFINPEDACAP</sequence>
<reference evidence="3 4" key="1">
    <citation type="submission" date="2020-03" db="EMBL/GenBank/DDBJ databases">
        <title>Draft Genome Sequence of Cudoniella acicularis.</title>
        <authorList>
            <person name="Buettner E."/>
            <person name="Kellner H."/>
        </authorList>
    </citation>
    <scope>NUCLEOTIDE SEQUENCE [LARGE SCALE GENOMIC DNA]</scope>
    <source>
        <strain evidence="3 4">DSM 108380</strain>
    </source>
</reference>
<accession>A0A8H4RXX8</accession>
<protein>
    <submittedName>
        <fullName evidence="3">Uncharacterized protein</fullName>
    </submittedName>
</protein>
<dbReference type="Proteomes" id="UP000566819">
    <property type="component" value="Unassembled WGS sequence"/>
</dbReference>
<evidence type="ECO:0000256" key="1">
    <source>
        <dbReference type="SAM" id="MobiDB-lite"/>
    </source>
</evidence>
<dbReference type="AlphaFoldDB" id="A0A8H4RXX8"/>
<keyword evidence="4" id="KW-1185">Reference proteome</keyword>
<evidence type="ECO:0000256" key="2">
    <source>
        <dbReference type="SAM" id="SignalP"/>
    </source>
</evidence>